<protein>
    <recommendedName>
        <fullName evidence="1">Glycoside hydrolase 123 catalytic domain-containing protein</fullName>
    </recommendedName>
</protein>
<dbReference type="EMBL" id="CACRSN010000009">
    <property type="protein sequence ID" value="VYT06742.1"/>
    <property type="molecule type" value="Genomic_DNA"/>
</dbReference>
<reference evidence="2" key="1">
    <citation type="submission" date="2019-11" db="EMBL/GenBank/DDBJ databases">
        <authorList>
            <person name="Feng L."/>
        </authorList>
    </citation>
    <scope>NUCLEOTIDE SEQUENCE</scope>
    <source>
        <strain evidence="2">BbreveLFYP81</strain>
    </source>
</reference>
<evidence type="ECO:0000313" key="2">
    <source>
        <dbReference type="EMBL" id="VYT06742.1"/>
    </source>
</evidence>
<sequence length="569" mass="65178">MIEYQVEAVDSLEKIFPGDFSDAPPAPTIRSVEGLAGETVSMQLVYRAKIDTEELGVTCVNTLVTHVRVQGTMSSRTRIRVVRAVPVDFAVYPGDTDDVYISERPGLYPDLLQDTDNWVAMLPNEWRALWVDIELPELDETIADTSEDSELTFTFTDRQEHTVSTVTIEVRRIAAQQPALKLKHTEWLHVDCLAHWYNVPVWSEEHWRIIERYVRLAAKRGMTMIYTPLFTPPLDTQVGHERLTTQLVGVSKRPYGWEFDFSMLERWVRMCQMAGIRYFEMSHLFTQWGAKHSPKIVADVDGIERNIFGWQTDATDPRGAYAAFLSIFLPSLDRELHKLGIAGDTIFHISDEPAKEHLDSYMAAKRLVNPYLQEYDVMDALSDIDFYRNGACDHPIPSADALEPFARADIPGLWTYFCCGQTKDVPNRFMSMPSYRNRILGVLLYVYDLDGFLHWGFNFYNSQFSLRAINPYTEPGTSEGFAAGDAFLVYPGPGGMPEESIRGMVLEEALNDLRACRMLESLTSRDYVLHLLNDGLERPLQFANWPHDAQWLRDRRHVINQAIKQTLDK</sequence>
<name>A0A6N2TPV3_BIFBR</name>
<feature type="domain" description="Glycoside hydrolase 123 catalytic" evidence="1">
    <location>
        <begin position="187"/>
        <end position="519"/>
    </location>
</feature>
<proteinExistence type="predicted"/>
<accession>A0A6N2TPV3</accession>
<dbReference type="AlphaFoldDB" id="A0A6N2TPV3"/>
<gene>
    <name evidence="2" type="ORF">BBLFYP81_01485</name>
</gene>
<evidence type="ECO:0000259" key="1">
    <source>
        <dbReference type="Pfam" id="PF13320"/>
    </source>
</evidence>
<dbReference type="RefSeq" id="WP_016463082.1">
    <property type="nucleotide sequence ID" value="NZ_BCXP01000022.1"/>
</dbReference>
<organism evidence="2">
    <name type="scientific">Bifidobacterium breve</name>
    <dbReference type="NCBI Taxonomy" id="1685"/>
    <lineage>
        <taxon>Bacteria</taxon>
        <taxon>Bacillati</taxon>
        <taxon>Actinomycetota</taxon>
        <taxon>Actinomycetes</taxon>
        <taxon>Bifidobacteriales</taxon>
        <taxon>Bifidobacteriaceae</taxon>
        <taxon>Bifidobacterium</taxon>
    </lineage>
</organism>
<dbReference type="InterPro" id="IPR025150">
    <property type="entry name" value="GH123_cat"/>
</dbReference>
<dbReference type="Pfam" id="PF13320">
    <property type="entry name" value="GH123_cat"/>
    <property type="match status" value="1"/>
</dbReference>